<keyword evidence="3" id="KW-0378">Hydrolase</keyword>
<dbReference type="GO" id="GO:0031012">
    <property type="term" value="C:extracellular matrix"/>
    <property type="evidence" value="ECO:0007669"/>
    <property type="project" value="TreeGrafter"/>
</dbReference>
<evidence type="ECO:0000256" key="1">
    <source>
        <dbReference type="ARBA" id="ARBA00009800"/>
    </source>
</evidence>
<protein>
    <submittedName>
        <fullName evidence="3">Glycosyl hydrolase family 79, N-terminal domain</fullName>
    </submittedName>
</protein>
<dbReference type="GO" id="GO:0005615">
    <property type="term" value="C:extracellular space"/>
    <property type="evidence" value="ECO:0007669"/>
    <property type="project" value="TreeGrafter"/>
</dbReference>
<dbReference type="Pfam" id="PF03662">
    <property type="entry name" value="Glyco_hydro_79n"/>
    <property type="match status" value="1"/>
</dbReference>
<dbReference type="EMBL" id="JASPKY010000621">
    <property type="protein sequence ID" value="KAK9687819.1"/>
    <property type="molecule type" value="Genomic_DNA"/>
</dbReference>
<reference evidence="3 4" key="1">
    <citation type="journal article" date="2024" name="BMC Genomics">
        <title>De novo assembly and annotation of Popillia japonica's genome with initial clues to its potential as an invasive pest.</title>
        <authorList>
            <person name="Cucini C."/>
            <person name="Boschi S."/>
            <person name="Funari R."/>
            <person name="Cardaioli E."/>
            <person name="Iannotti N."/>
            <person name="Marturano G."/>
            <person name="Paoli F."/>
            <person name="Bruttini M."/>
            <person name="Carapelli A."/>
            <person name="Frati F."/>
            <person name="Nardi F."/>
        </authorList>
    </citation>
    <scope>NUCLEOTIDE SEQUENCE [LARGE SCALE GENOMIC DNA]</scope>
    <source>
        <strain evidence="3">DMR45628</strain>
    </source>
</reference>
<keyword evidence="2" id="KW-1133">Transmembrane helix</keyword>
<keyword evidence="2" id="KW-0812">Transmembrane</keyword>
<dbReference type="AlphaFoldDB" id="A0AAW1IE94"/>
<name>A0AAW1IE94_POPJA</name>
<dbReference type="SUPFAM" id="SSF51445">
    <property type="entry name" value="(Trans)glycosidases"/>
    <property type="match status" value="1"/>
</dbReference>
<comment type="caution">
    <text evidence="3">The sequence shown here is derived from an EMBL/GenBank/DDBJ whole genome shotgun (WGS) entry which is preliminary data.</text>
</comment>
<dbReference type="Gene3D" id="3.20.20.80">
    <property type="entry name" value="Glycosidases"/>
    <property type="match status" value="1"/>
</dbReference>
<comment type="similarity">
    <text evidence="1">Belongs to the glycosyl hydrolase 79 family.</text>
</comment>
<gene>
    <name evidence="3" type="ORF">QE152_g35985</name>
</gene>
<proteinExistence type="inferred from homology"/>
<organism evidence="3 4">
    <name type="scientific">Popillia japonica</name>
    <name type="common">Japanese beetle</name>
    <dbReference type="NCBI Taxonomy" id="7064"/>
    <lineage>
        <taxon>Eukaryota</taxon>
        <taxon>Metazoa</taxon>
        <taxon>Ecdysozoa</taxon>
        <taxon>Arthropoda</taxon>
        <taxon>Hexapoda</taxon>
        <taxon>Insecta</taxon>
        <taxon>Pterygota</taxon>
        <taxon>Neoptera</taxon>
        <taxon>Endopterygota</taxon>
        <taxon>Coleoptera</taxon>
        <taxon>Polyphaga</taxon>
        <taxon>Scarabaeiformia</taxon>
        <taxon>Scarabaeidae</taxon>
        <taxon>Rutelinae</taxon>
        <taxon>Popillia</taxon>
    </lineage>
</organism>
<dbReference type="PANTHER" id="PTHR46145">
    <property type="entry name" value="HEPARANASE"/>
    <property type="match status" value="1"/>
</dbReference>
<dbReference type="InterPro" id="IPR017853">
    <property type="entry name" value="GH"/>
</dbReference>
<evidence type="ECO:0000313" key="3">
    <source>
        <dbReference type="EMBL" id="KAK9687819.1"/>
    </source>
</evidence>
<dbReference type="PANTHER" id="PTHR46145:SF4">
    <property type="entry name" value="HEPARANASE"/>
    <property type="match status" value="1"/>
</dbReference>
<dbReference type="Proteomes" id="UP001458880">
    <property type="component" value="Unassembled WGS sequence"/>
</dbReference>
<dbReference type="GO" id="GO:0016798">
    <property type="term" value="F:hydrolase activity, acting on glycosyl bonds"/>
    <property type="evidence" value="ECO:0007669"/>
    <property type="project" value="InterPro"/>
</dbReference>
<feature type="transmembrane region" description="Helical" evidence="2">
    <location>
        <begin position="12"/>
        <end position="36"/>
    </location>
</feature>
<accession>A0AAW1IE94</accession>
<dbReference type="GO" id="GO:0016020">
    <property type="term" value="C:membrane"/>
    <property type="evidence" value="ECO:0007669"/>
    <property type="project" value="InterPro"/>
</dbReference>
<evidence type="ECO:0000313" key="4">
    <source>
        <dbReference type="Proteomes" id="UP001458880"/>
    </source>
</evidence>
<keyword evidence="4" id="KW-1185">Reference proteome</keyword>
<evidence type="ECO:0000256" key="2">
    <source>
        <dbReference type="SAM" id="Phobius"/>
    </source>
</evidence>
<keyword evidence="2" id="KW-0472">Membrane</keyword>
<dbReference type="InterPro" id="IPR005199">
    <property type="entry name" value="Glyco_hydro_79"/>
</dbReference>
<sequence>MLRIDRSDNCSTRFSTIIAVLLIIFVVIAIIPVSLFTSFTSIHVLLIRGPGPPEHITNSKFLSVALDSSMIIDNFNNFNMRNKKLRNMIRNLSPGYMRIGGTMADRIKFSRGNLQQFKQNSVTCIFERDRCLLPNQNYVLSAKQWLDLYNLTVDAGFTILFDLNSLIRNSDGSWNYKNAEEMIQFSNDNEMDVIWQLGNEPNAYRYSFNYTVTPAQLAKDFGQLREILNKYPVYKNKTLVGPDITNPAPEDTQSIAYLQGFLANGGGEVVSAITFHQYYFNGKLATHDDFLHPDTYNKLIAQIELVKGIVSMYKTKTNAIWLSKCILLNLCSGS</sequence>